<dbReference type="AlphaFoldDB" id="A0A388LR91"/>
<dbReference type="Proteomes" id="UP000265515">
    <property type="component" value="Unassembled WGS sequence"/>
</dbReference>
<evidence type="ECO:0000313" key="1">
    <source>
        <dbReference type="EMBL" id="GBG84834.1"/>
    </source>
</evidence>
<organism evidence="1 2">
    <name type="scientific">Chara braunii</name>
    <name type="common">Braun's stonewort</name>
    <dbReference type="NCBI Taxonomy" id="69332"/>
    <lineage>
        <taxon>Eukaryota</taxon>
        <taxon>Viridiplantae</taxon>
        <taxon>Streptophyta</taxon>
        <taxon>Charophyceae</taxon>
        <taxon>Charales</taxon>
        <taxon>Characeae</taxon>
        <taxon>Chara</taxon>
    </lineage>
</organism>
<dbReference type="PANTHER" id="PTHR36052">
    <property type="entry name" value="EXCITATORY AMINO ACID TRANSPORTER"/>
    <property type="match status" value="1"/>
</dbReference>
<dbReference type="OrthoDB" id="523796at2759"/>
<comment type="caution">
    <text evidence="1">The sequence shown here is derived from an EMBL/GenBank/DDBJ whole genome shotgun (WGS) entry which is preliminary data.</text>
</comment>
<reference evidence="1 2" key="1">
    <citation type="journal article" date="2018" name="Cell">
        <title>The Chara Genome: Secondary Complexity and Implications for Plant Terrestrialization.</title>
        <authorList>
            <person name="Nishiyama T."/>
            <person name="Sakayama H."/>
            <person name="Vries J.D."/>
            <person name="Buschmann H."/>
            <person name="Saint-Marcoux D."/>
            <person name="Ullrich K.K."/>
            <person name="Haas F.B."/>
            <person name="Vanderstraeten L."/>
            <person name="Becker D."/>
            <person name="Lang D."/>
            <person name="Vosolsobe S."/>
            <person name="Rombauts S."/>
            <person name="Wilhelmsson P.K.I."/>
            <person name="Janitza P."/>
            <person name="Kern R."/>
            <person name="Heyl A."/>
            <person name="Rumpler F."/>
            <person name="Villalobos L.I.A.C."/>
            <person name="Clay J.M."/>
            <person name="Skokan R."/>
            <person name="Toyoda A."/>
            <person name="Suzuki Y."/>
            <person name="Kagoshima H."/>
            <person name="Schijlen E."/>
            <person name="Tajeshwar N."/>
            <person name="Catarino B."/>
            <person name="Hetherington A.J."/>
            <person name="Saltykova A."/>
            <person name="Bonnot C."/>
            <person name="Breuninger H."/>
            <person name="Symeonidi A."/>
            <person name="Radhakrishnan G.V."/>
            <person name="Van Nieuwerburgh F."/>
            <person name="Deforce D."/>
            <person name="Chang C."/>
            <person name="Karol K.G."/>
            <person name="Hedrich R."/>
            <person name="Ulvskov P."/>
            <person name="Glockner G."/>
            <person name="Delwiche C.F."/>
            <person name="Petrasek J."/>
            <person name="Van de Peer Y."/>
            <person name="Friml J."/>
            <person name="Beilby M."/>
            <person name="Dolan L."/>
            <person name="Kohara Y."/>
            <person name="Sugano S."/>
            <person name="Fujiyama A."/>
            <person name="Delaux P.-M."/>
            <person name="Quint M."/>
            <person name="TheiBen G."/>
            <person name="Hagemann M."/>
            <person name="Harholt J."/>
            <person name="Dunand C."/>
            <person name="Zachgo S."/>
            <person name="Langdale J."/>
            <person name="Maumus F."/>
            <person name="Straeten D.V.D."/>
            <person name="Gould S.B."/>
            <person name="Rensing S.A."/>
        </authorList>
    </citation>
    <scope>NUCLEOTIDE SEQUENCE [LARGE SCALE GENOMIC DNA]</scope>
    <source>
        <strain evidence="1 2">S276</strain>
    </source>
</reference>
<dbReference type="STRING" id="69332.A0A388LR91"/>
<gene>
    <name evidence="1" type="ORF">CBR_g39209</name>
</gene>
<dbReference type="PANTHER" id="PTHR36052:SF1">
    <property type="entry name" value="EXCITATORY AMINO ACID TRANSPORTER"/>
    <property type="match status" value="1"/>
</dbReference>
<sequence>MPCRHPVHHHLGECAGRFFALLQTISQLFSFGIPGPPTVLASELGDVVVRRVLIRFRFIDNENRCHPFGEGGVLREHCAYGSLITLLGDVVAEHLPGQSGRHLGYLVSPSLDREARWRFRCVFEMAAGDPGHPGGSTFKTNLPSPSRAATAYWQNRHPIFHYFHGPPWPLADRSGEAIPKEVQIGGEVTSEGTTIAPRGVWVVYLHRIGFAILEEGPLAVDREPFGRVPVDGHEEGVVPFGEELGLACYGGEHWAIALDRLSEKVDGGGEFAGREPGAQKKLASKMVGTATLVGAALGLGAQMYSNAVRKLPLMRHPWEHLLAIGLGGTFGSAVVKWEQGMAEQVEKTLAETKEANRKRFLGTMRVEH</sequence>
<name>A0A388LR91_CHABU</name>
<dbReference type="Gramene" id="GBG84834">
    <property type="protein sequence ID" value="GBG84834"/>
    <property type="gene ID" value="CBR_g39209"/>
</dbReference>
<keyword evidence="2" id="KW-1185">Reference proteome</keyword>
<accession>A0A388LR91</accession>
<dbReference type="EMBL" id="BFEA01000493">
    <property type="protein sequence ID" value="GBG84834.1"/>
    <property type="molecule type" value="Genomic_DNA"/>
</dbReference>
<evidence type="ECO:0000313" key="2">
    <source>
        <dbReference type="Proteomes" id="UP000265515"/>
    </source>
</evidence>
<proteinExistence type="predicted"/>
<protein>
    <submittedName>
        <fullName evidence="1">Uncharacterized protein</fullName>
    </submittedName>
</protein>